<gene>
    <name evidence="2" type="ORF">PGTG_09256</name>
</gene>
<feature type="compositionally biased region" description="Acidic residues" evidence="1">
    <location>
        <begin position="1274"/>
        <end position="1290"/>
    </location>
</feature>
<evidence type="ECO:0000313" key="3">
    <source>
        <dbReference type="Proteomes" id="UP000008783"/>
    </source>
</evidence>
<evidence type="ECO:0000256" key="1">
    <source>
        <dbReference type="SAM" id="MobiDB-lite"/>
    </source>
</evidence>
<feature type="region of interest" description="Disordered" evidence="1">
    <location>
        <begin position="640"/>
        <end position="715"/>
    </location>
</feature>
<feature type="compositionally biased region" description="Low complexity" evidence="1">
    <location>
        <begin position="97"/>
        <end position="120"/>
    </location>
</feature>
<feature type="compositionally biased region" description="Low complexity" evidence="1">
    <location>
        <begin position="1313"/>
        <end position="1335"/>
    </location>
</feature>
<dbReference type="RefSeq" id="XP_003327722.2">
    <property type="nucleotide sequence ID" value="XM_003327674.2"/>
</dbReference>
<feature type="compositionally biased region" description="Polar residues" evidence="1">
    <location>
        <begin position="252"/>
        <end position="278"/>
    </location>
</feature>
<feature type="compositionally biased region" description="Basic residues" evidence="1">
    <location>
        <begin position="1336"/>
        <end position="1345"/>
    </location>
</feature>
<feature type="compositionally biased region" description="Basic and acidic residues" evidence="1">
    <location>
        <begin position="1261"/>
        <end position="1270"/>
    </location>
</feature>
<feature type="compositionally biased region" description="Polar residues" evidence="1">
    <location>
        <begin position="478"/>
        <end position="512"/>
    </location>
</feature>
<reference key="1">
    <citation type="submission" date="2007-01" db="EMBL/GenBank/DDBJ databases">
        <title>The Genome Sequence of Puccinia graminis f. sp. tritici Strain CRL 75-36-700-3.</title>
        <authorList>
            <consortium name="The Broad Institute Genome Sequencing Platform"/>
            <person name="Birren B."/>
            <person name="Lander E."/>
            <person name="Galagan J."/>
            <person name="Nusbaum C."/>
            <person name="Devon K."/>
            <person name="Cuomo C."/>
            <person name="Jaffe D."/>
            <person name="Butler J."/>
            <person name="Alvarez P."/>
            <person name="Gnerre S."/>
            <person name="Grabherr M."/>
            <person name="Mauceli E."/>
            <person name="Brockman W."/>
            <person name="Young S."/>
            <person name="LaButti K."/>
            <person name="Sykes S."/>
            <person name="DeCaprio D."/>
            <person name="Crawford M."/>
            <person name="Koehrsen M."/>
            <person name="Engels R."/>
            <person name="Montgomery P."/>
            <person name="Pearson M."/>
            <person name="Howarth C."/>
            <person name="Larson L."/>
            <person name="White J."/>
            <person name="Zeng Q."/>
            <person name="Kodira C."/>
            <person name="Yandava C."/>
            <person name="Alvarado L."/>
            <person name="O'Leary S."/>
            <person name="Szabo L."/>
            <person name="Dean R."/>
            <person name="Schein J."/>
        </authorList>
    </citation>
    <scope>NUCLEOTIDE SEQUENCE</scope>
    <source>
        <strain>CRL 75-36-700-3</strain>
    </source>
</reference>
<feature type="compositionally biased region" description="Polar residues" evidence="1">
    <location>
        <begin position="611"/>
        <end position="626"/>
    </location>
</feature>
<dbReference type="EMBL" id="DS178285">
    <property type="protein sequence ID" value="EFP83303.2"/>
    <property type="molecule type" value="Genomic_DNA"/>
</dbReference>
<feature type="compositionally biased region" description="Polar residues" evidence="1">
    <location>
        <begin position="1040"/>
        <end position="1050"/>
    </location>
</feature>
<feature type="region of interest" description="Disordered" evidence="1">
    <location>
        <begin position="1"/>
        <end position="626"/>
    </location>
</feature>
<feature type="compositionally biased region" description="Basic and acidic residues" evidence="1">
    <location>
        <begin position="514"/>
        <end position="525"/>
    </location>
</feature>
<feature type="compositionally biased region" description="Low complexity" evidence="1">
    <location>
        <begin position="336"/>
        <end position="346"/>
    </location>
</feature>
<dbReference type="InParanoid" id="E3KG44"/>
<evidence type="ECO:0000313" key="2">
    <source>
        <dbReference type="EMBL" id="EFP83303.2"/>
    </source>
</evidence>
<feature type="compositionally biased region" description="Polar residues" evidence="1">
    <location>
        <begin position="952"/>
        <end position="979"/>
    </location>
</feature>
<name>E3KG44_PUCGT</name>
<dbReference type="OrthoDB" id="2510806at2759"/>
<feature type="region of interest" description="Disordered" evidence="1">
    <location>
        <begin position="911"/>
        <end position="1348"/>
    </location>
</feature>
<dbReference type="KEGG" id="pgr:PGTG_09256"/>
<dbReference type="VEuPathDB" id="FungiDB:PGTG_09256"/>
<feature type="compositionally biased region" description="Polar residues" evidence="1">
    <location>
        <begin position="1065"/>
        <end position="1084"/>
    </location>
</feature>
<feature type="compositionally biased region" description="Basic and acidic residues" evidence="1">
    <location>
        <begin position="779"/>
        <end position="794"/>
    </location>
</feature>
<feature type="compositionally biased region" description="Basic residues" evidence="1">
    <location>
        <begin position="661"/>
        <end position="677"/>
    </location>
</feature>
<feature type="region of interest" description="Disordered" evidence="1">
    <location>
        <begin position="762"/>
        <end position="812"/>
    </location>
</feature>
<sequence length="1365" mass="145537">MDTASNDGLAPLPDATGLSKKKILPTVGPIGWGSNFKKKKKSTRVSLPELPPSSAADHPPSTPSQEPPKKKKQKITNQTSLKNPSDHVLANDPKVIPTPTTAPQTSASQTQNTSSNLQNPESQPAPSSLAESATVNPGPQASSDTHQKPVWPSLDSFSNLTPQEILARFAPKATSTPSTKKKKKSETVPERPVVPPNQSSSASVKTSNPKDLQAGQQSNPTTEDPRIIKPIPLSHPKKSLKKLKTQEHQSTEQHAVSPNPGPSSDQTNKNNPQQQHSTAPEIIPQPQKTNGLDKKTTKTVNAKKKANLPTNAGSDQPLSVQKTNPSSNIIVDKDNTATNVANNQAAPISGETRETHTRFRNQSQKKPSTKPKQHDDQEQQRQQDLVPPPVPRAFPIAPIPENDPEKLSQVDSPAPRPGKRRRIDKPAAQPPADGLTLIDNPSQKVSEPGRDENLEAANLNHAKELHPSPACPLHINEKSSAQPIESNPIQPANTQSSVPALPASNQSQSQLLSHVEKEATKAPEAKRKHRKSTKQPAGQPDHNVAISEAALVASPSLSKYSKAGKIETPKPNDQPGKGSASSSIPLTAPNLLQATNSQTQATSTTKNSQTHQPAFPQSTATVTDQNRNPILQSDNHYRIGAADQHSHNIPESVCSNGTKRERIKTKAKQKKLQKKQSLRSGSVSTTQEVKRFSSASPHPTQRDSHVPSRQSTPISMINVPKHFGRWELSIPSDRDVSMSLLARMHQFLDEAVCAGFAKPIFRDPTPAITEPSPSSPRPAPKELAPDAHATKLPDKPPSTIQDPTPVTDESGFVAPGAKMLYPSGTTNLADIAPRIIPDGRGKRTFSICSSSLSEDINDTVMMTLGLEENSQSEFAAGSINPKAPKDHAVDYIENTTDAPPDRLEKSAVPAPISETSSEADLGSPHLSKSELHSNNKGATKQAENAIAKSDIHQITPSSDEPATSSNDSCSPPKLTQNPLPGSAIEVHGRSPTSSAPSTQPKISVLTQKPVSDSDSSSEDESEVSDDYCPPDQADKAPPIQSISEPQSKSNDFTEAKERLPPNGPNVHSTSSITAHSLTPNNGLDKTSPAHQIVATSSDSSEDASTEGDSEPATKDITVNQTDKTPMQKIVSAIPNPSLPQQNIITETPCESDSSSEDESESSPEDSAPPSAQRPPKLAREESSSSDSEYSSASCSDATSPKNPPPPQPSSVPPNRDGRAGLYAKGLVAGRRKTLDAFRPLDFTSKTRQSIGHPPLSTDLTKQADHSDKDSSSSSDEDDSESDSSGTDDEPSTNKKKKADNPTLGLPAHKLAGSAASSKPTKAPSSTANPTPTSTSPKKKSAKGRRSIAQLWAIEEAKISKSKKKS</sequence>
<dbReference type="STRING" id="418459.E3KG44"/>
<reference evidence="3" key="2">
    <citation type="journal article" date="2011" name="Proc. Natl. Acad. Sci. U.S.A.">
        <title>Obligate biotrophy features unraveled by the genomic analysis of rust fungi.</title>
        <authorList>
            <person name="Duplessis S."/>
            <person name="Cuomo C.A."/>
            <person name="Lin Y.-C."/>
            <person name="Aerts A."/>
            <person name="Tisserant E."/>
            <person name="Veneault-Fourrey C."/>
            <person name="Joly D.L."/>
            <person name="Hacquard S."/>
            <person name="Amselem J."/>
            <person name="Cantarel B.L."/>
            <person name="Chiu R."/>
            <person name="Coutinho P.M."/>
            <person name="Feau N."/>
            <person name="Field M."/>
            <person name="Frey P."/>
            <person name="Gelhaye E."/>
            <person name="Goldberg J."/>
            <person name="Grabherr M.G."/>
            <person name="Kodira C.D."/>
            <person name="Kohler A."/>
            <person name="Kuees U."/>
            <person name="Lindquist E.A."/>
            <person name="Lucas S.M."/>
            <person name="Mago R."/>
            <person name="Mauceli E."/>
            <person name="Morin E."/>
            <person name="Murat C."/>
            <person name="Pangilinan J.L."/>
            <person name="Park R."/>
            <person name="Pearson M."/>
            <person name="Quesneville H."/>
            <person name="Rouhier N."/>
            <person name="Sakthikumar S."/>
            <person name="Salamov A.A."/>
            <person name="Schmutz J."/>
            <person name="Selles B."/>
            <person name="Shapiro H."/>
            <person name="Tanguay P."/>
            <person name="Tuskan G.A."/>
            <person name="Henrissat B."/>
            <person name="Van de Peer Y."/>
            <person name="Rouze P."/>
            <person name="Ellis J.G."/>
            <person name="Dodds P.N."/>
            <person name="Schein J.E."/>
            <person name="Zhong S."/>
            <person name="Hamelin R.C."/>
            <person name="Grigoriev I.V."/>
            <person name="Szabo L.J."/>
            <person name="Martin F."/>
        </authorList>
    </citation>
    <scope>NUCLEOTIDE SEQUENCE [LARGE SCALE GENOMIC DNA]</scope>
    <source>
        <strain evidence="3">CRL 75-36-700-3 / race SCCL</strain>
    </source>
</reference>
<feature type="compositionally biased region" description="Acidic residues" evidence="1">
    <location>
        <begin position="1015"/>
        <end position="1025"/>
    </location>
</feature>
<feature type="compositionally biased region" description="Acidic residues" evidence="1">
    <location>
        <begin position="1099"/>
        <end position="1109"/>
    </location>
</feature>
<dbReference type="HOGENOM" id="CLU_256844_0_0_1"/>
<feature type="compositionally biased region" description="Low complexity" evidence="1">
    <location>
        <begin position="593"/>
        <end position="610"/>
    </location>
</feature>
<feature type="compositionally biased region" description="Basic and acidic residues" evidence="1">
    <location>
        <begin position="372"/>
        <end position="381"/>
    </location>
</feature>
<feature type="compositionally biased region" description="Polar residues" evidence="1">
    <location>
        <begin position="121"/>
        <end position="144"/>
    </location>
</feature>
<feature type="compositionally biased region" description="Polar residues" evidence="1">
    <location>
        <begin position="990"/>
        <end position="1009"/>
    </location>
</feature>
<dbReference type="Proteomes" id="UP000008783">
    <property type="component" value="Unassembled WGS sequence"/>
</dbReference>
<feature type="compositionally biased region" description="Low complexity" evidence="1">
    <location>
        <begin position="1184"/>
        <end position="1200"/>
    </location>
</feature>
<feature type="compositionally biased region" description="Polar residues" evidence="1">
    <location>
        <begin position="308"/>
        <end position="329"/>
    </location>
</feature>
<feature type="compositionally biased region" description="Pro residues" evidence="1">
    <location>
        <begin position="1201"/>
        <end position="1211"/>
    </location>
</feature>
<accession>E3KG44</accession>
<feature type="compositionally biased region" description="Polar residues" evidence="1">
    <location>
        <begin position="647"/>
        <end position="657"/>
    </location>
</feature>
<protein>
    <submittedName>
        <fullName evidence="2">Uncharacterized protein</fullName>
    </submittedName>
</protein>
<organism evidence="2 3">
    <name type="scientific">Puccinia graminis f. sp. tritici (strain CRL 75-36-700-3 / race SCCL)</name>
    <name type="common">Black stem rust fungus</name>
    <dbReference type="NCBI Taxonomy" id="418459"/>
    <lineage>
        <taxon>Eukaryota</taxon>
        <taxon>Fungi</taxon>
        <taxon>Dikarya</taxon>
        <taxon>Basidiomycota</taxon>
        <taxon>Pucciniomycotina</taxon>
        <taxon>Pucciniomycetes</taxon>
        <taxon>Pucciniales</taxon>
        <taxon>Pucciniaceae</taxon>
        <taxon>Puccinia</taxon>
    </lineage>
</organism>
<keyword evidence="3" id="KW-1185">Reference proteome</keyword>
<feature type="compositionally biased region" description="Polar residues" evidence="1">
    <location>
        <begin position="196"/>
        <end position="222"/>
    </location>
</feature>
<feature type="compositionally biased region" description="Acidic residues" evidence="1">
    <location>
        <begin position="1153"/>
        <end position="1163"/>
    </location>
</feature>
<proteinExistence type="predicted"/>
<feature type="compositionally biased region" description="Polar residues" evidence="1">
    <location>
        <begin position="678"/>
        <end position="699"/>
    </location>
</feature>
<dbReference type="GeneID" id="10545018"/>